<organism evidence="1 2">
    <name type="scientific">Fusobacterium hominis</name>
    <dbReference type="NCBI Taxonomy" id="2764326"/>
    <lineage>
        <taxon>Bacteria</taxon>
        <taxon>Fusobacteriati</taxon>
        <taxon>Fusobacteriota</taxon>
        <taxon>Fusobacteriia</taxon>
        <taxon>Fusobacteriales</taxon>
        <taxon>Fusobacteriaceae</taxon>
        <taxon>Fusobacterium</taxon>
    </lineage>
</organism>
<dbReference type="Proteomes" id="UP000515913">
    <property type="component" value="Chromosome"/>
</dbReference>
<dbReference type="AlphaFoldDB" id="A0A7G9GY61"/>
<dbReference type="RefSeq" id="WP_176838547.1">
    <property type="nucleotide sequence ID" value="NZ_CP060637.1"/>
</dbReference>
<reference evidence="1 2" key="1">
    <citation type="submission" date="2020-08" db="EMBL/GenBank/DDBJ databases">
        <authorList>
            <person name="Liu C."/>
            <person name="Sun Q."/>
        </authorList>
    </citation>
    <scope>NUCLEOTIDE SEQUENCE [LARGE SCALE GENOMIC DNA]</scope>
    <source>
        <strain evidence="1 2">NSJ-57</strain>
    </source>
</reference>
<proteinExistence type="predicted"/>
<keyword evidence="2" id="KW-1185">Reference proteome</keyword>
<dbReference type="EMBL" id="CP060637">
    <property type="protein sequence ID" value="QNM15743.1"/>
    <property type="molecule type" value="Genomic_DNA"/>
</dbReference>
<sequence length="68" mass="8092">MGFLSKKKEKNRDTTYCEVLRCNTRYDLEESLSKRIREGRVIKDLKLTTQEQSLVLLILYDHEAESKK</sequence>
<protein>
    <submittedName>
        <fullName evidence="1">Uncharacterized protein</fullName>
    </submittedName>
</protein>
<evidence type="ECO:0000313" key="2">
    <source>
        <dbReference type="Proteomes" id="UP000515913"/>
    </source>
</evidence>
<evidence type="ECO:0000313" key="1">
    <source>
        <dbReference type="EMBL" id="QNM15743.1"/>
    </source>
</evidence>
<gene>
    <name evidence="1" type="ORF">H9Q81_02575</name>
</gene>
<name>A0A7G9GY61_9FUSO</name>
<dbReference type="KEGG" id="fho:H9Q81_02575"/>
<accession>A0A7G9GY61</accession>